<organism evidence="1 2">
    <name type="scientific">Phocaeicola coprophilus DSM 18228 = JCM 13818</name>
    <dbReference type="NCBI Taxonomy" id="547042"/>
    <lineage>
        <taxon>Bacteria</taxon>
        <taxon>Pseudomonadati</taxon>
        <taxon>Bacteroidota</taxon>
        <taxon>Bacteroidia</taxon>
        <taxon>Bacteroidales</taxon>
        <taxon>Bacteroidaceae</taxon>
        <taxon>Phocaeicola</taxon>
    </lineage>
</organism>
<dbReference type="HOGENOM" id="CLU_3149356_0_0_10"/>
<dbReference type="AlphaFoldDB" id="S0FA88"/>
<reference evidence="1 2" key="1">
    <citation type="submission" date="2008-12" db="EMBL/GenBank/DDBJ databases">
        <authorList>
            <person name="Fulton L."/>
            <person name="Clifton S."/>
            <person name="Fulton B."/>
            <person name="Xu J."/>
            <person name="Minx P."/>
            <person name="Pepin K.H."/>
            <person name="Johnson M."/>
            <person name="Bhonagiri V."/>
            <person name="Nash W.E."/>
            <person name="Mardis E.R."/>
            <person name="Wilson R.K."/>
        </authorList>
    </citation>
    <scope>NUCLEOTIDE SEQUENCE [LARGE SCALE GENOMIC DNA]</scope>
    <source>
        <strain evidence="1 2">DSM 18228</strain>
    </source>
</reference>
<proteinExistence type="predicted"/>
<keyword evidence="2" id="KW-1185">Reference proteome</keyword>
<evidence type="ECO:0000313" key="1">
    <source>
        <dbReference type="EMBL" id="EEF77269.1"/>
    </source>
</evidence>
<evidence type="ECO:0000313" key="2">
    <source>
        <dbReference type="Proteomes" id="UP000014073"/>
    </source>
</evidence>
<dbReference type="Proteomes" id="UP000014073">
    <property type="component" value="Unassembled WGS sequence"/>
</dbReference>
<sequence length="48" mass="5575">MIQKETGKSGGLSFCPDAFAYSLSHSLFGHFQELFRKSNNPLFKFKFW</sequence>
<protein>
    <submittedName>
        <fullName evidence="1">Uncharacterized protein</fullName>
    </submittedName>
</protein>
<comment type="caution">
    <text evidence="1">The sequence shown here is derived from an EMBL/GenBank/DDBJ whole genome shotgun (WGS) entry which is preliminary data.</text>
</comment>
<gene>
    <name evidence="1" type="ORF">BACCOPRO_02788</name>
</gene>
<dbReference type="EMBL" id="ACBW01000177">
    <property type="protein sequence ID" value="EEF77269.1"/>
    <property type="molecule type" value="Genomic_DNA"/>
</dbReference>
<name>S0FA88_9BACT</name>
<accession>S0FA88</accession>
<dbReference type="STRING" id="547042.BACCOPRO_02788"/>